<dbReference type="OrthoDB" id="1060058at2759"/>
<dbReference type="PANTHER" id="PTHR33356:SF17">
    <property type="entry name" value="TPX2 CENTRAL DOMAIN-CONTAINING PROTEIN"/>
    <property type="match status" value="1"/>
</dbReference>
<organism evidence="2 3">
    <name type="scientific">Jatropha curcas</name>
    <name type="common">Barbados nut</name>
    <dbReference type="NCBI Taxonomy" id="180498"/>
    <lineage>
        <taxon>Eukaryota</taxon>
        <taxon>Viridiplantae</taxon>
        <taxon>Streptophyta</taxon>
        <taxon>Embryophyta</taxon>
        <taxon>Tracheophyta</taxon>
        <taxon>Spermatophyta</taxon>
        <taxon>Magnoliopsida</taxon>
        <taxon>eudicotyledons</taxon>
        <taxon>Gunneridae</taxon>
        <taxon>Pentapetalae</taxon>
        <taxon>rosids</taxon>
        <taxon>fabids</taxon>
        <taxon>Malpighiales</taxon>
        <taxon>Euphorbiaceae</taxon>
        <taxon>Crotonoideae</taxon>
        <taxon>Jatropheae</taxon>
        <taxon>Jatropha</taxon>
    </lineage>
</organism>
<proteinExistence type="predicted"/>
<dbReference type="STRING" id="180498.A0A067LJL6"/>
<protein>
    <submittedName>
        <fullName evidence="2">Uncharacterized protein</fullName>
    </submittedName>
</protein>
<evidence type="ECO:0000256" key="1">
    <source>
        <dbReference type="SAM" id="MobiDB-lite"/>
    </source>
</evidence>
<accession>A0A067LJL6</accession>
<dbReference type="AlphaFoldDB" id="A0A067LJL6"/>
<reference evidence="2 3" key="1">
    <citation type="journal article" date="2014" name="PLoS ONE">
        <title>Global Analysis of Gene Expression Profiles in Physic Nut (Jatropha curcas L.) Seedlings Exposed to Salt Stress.</title>
        <authorList>
            <person name="Zhang L."/>
            <person name="Zhang C."/>
            <person name="Wu P."/>
            <person name="Chen Y."/>
            <person name="Li M."/>
            <person name="Jiang H."/>
            <person name="Wu G."/>
        </authorList>
    </citation>
    <scope>NUCLEOTIDE SEQUENCE [LARGE SCALE GENOMIC DNA]</scope>
    <source>
        <strain evidence="3">cv. GZQX0401</strain>
        <tissue evidence="2">Young leaves</tissue>
    </source>
</reference>
<feature type="region of interest" description="Disordered" evidence="1">
    <location>
        <begin position="57"/>
        <end position="77"/>
    </location>
</feature>
<dbReference type="PANTHER" id="PTHR33356">
    <property type="entry name" value="TIP41-LIKE PROTEIN"/>
    <property type="match status" value="1"/>
</dbReference>
<evidence type="ECO:0000313" key="2">
    <source>
        <dbReference type="EMBL" id="KDP44855.1"/>
    </source>
</evidence>
<keyword evidence="3" id="KW-1185">Reference proteome</keyword>
<feature type="region of interest" description="Disordered" evidence="1">
    <location>
        <begin position="235"/>
        <end position="265"/>
    </location>
</feature>
<name>A0A067LJL6_JATCU</name>
<sequence length="424" mass="47289">MAGSLQDIESWLPTEFLTEEELLMDKENFLKNAEFNPSFSFPSEFPYEFDSFGSSSSLSSPDESVIGSTETESSNEDDFLAGLTRRLTQQITVKSQKKTVMAGSPESTLSGIGSWSVSSNGSPNGVLSPPTTPFGAKNDTWDLIYAAAGQVARLKMSNEGNKYSNQQGRGLLCPLRSQNPETALKYQNTGFYSSQCYGHSVPQMNQYHCQARQEQMLKEQCPSIWGKQQVKVGWQAQSQPQHHHSLQQHQLLQPQHHHQQQQMQNRNRGVCCEHGRCAHPVALPQSAWPSLQKQNHHQQQQQQSGTNSGMRAVFLGGSGVKKECAGTGVFLPRRYGNPTESKKKSACSTVLLPAKVVQALNLNFEDVNIKGRTHNQTQPCFNSSLASDYDAFMARRNALLAQQKRNIRAEGVLNHEILPQEWTY</sequence>
<dbReference type="Proteomes" id="UP000027138">
    <property type="component" value="Unassembled WGS sequence"/>
</dbReference>
<evidence type="ECO:0000313" key="3">
    <source>
        <dbReference type="Proteomes" id="UP000027138"/>
    </source>
</evidence>
<gene>
    <name evidence="2" type="ORF">JCGZ_01355</name>
</gene>
<feature type="region of interest" description="Disordered" evidence="1">
    <location>
        <begin position="289"/>
        <end position="310"/>
    </location>
</feature>
<dbReference type="EMBL" id="KK914240">
    <property type="protein sequence ID" value="KDP44855.1"/>
    <property type="molecule type" value="Genomic_DNA"/>
</dbReference>